<dbReference type="GeneID" id="96866719"/>
<evidence type="ECO:0000313" key="2">
    <source>
        <dbReference type="Proteomes" id="UP000464283"/>
    </source>
</evidence>
<dbReference type="Proteomes" id="UP000464283">
    <property type="component" value="Chromosome"/>
</dbReference>
<protein>
    <submittedName>
        <fullName evidence="1">Uncharacterized protein</fullName>
    </submittedName>
</protein>
<gene>
    <name evidence="1" type="ORF">EER00_00805</name>
</gene>
<dbReference type="KEGG" id="miw:EER00_00805"/>
<organism evidence="1 2">
    <name type="scientific">Malacoplasma iowae 695</name>
    <dbReference type="NCBI Taxonomy" id="1048830"/>
    <lineage>
        <taxon>Bacteria</taxon>
        <taxon>Bacillati</taxon>
        <taxon>Mycoplasmatota</taxon>
        <taxon>Mycoplasmoidales</taxon>
        <taxon>Mycoplasmoidaceae</taxon>
        <taxon>Malacoplasma</taxon>
    </lineage>
</organism>
<name>A0A6P1LDE5_MALIO</name>
<sequence>MIKDNKKFKEVDKEYLIEKILLNSSKKNIHKEINLTINTIGKKIYFQDLITTLIDGKQQSLIYLKTNLRIDKNIGLISKIFHSYFKFNPYIFEFYKTHYSYYMINTSFLKNDDLDFLLEKITKKKTYILLKIEHNNFSNFLKYEELNKNSVLDMFEDIVYKIVFLYVLKLQMPFKKHINYITLYKFYEIKKLENKLKLLLTKSKKVFNSSRLIDINKQIISVKNDIKEAKQQFDYEYKNMSS</sequence>
<proteinExistence type="predicted"/>
<dbReference type="RefSeq" id="WP_004024526.1">
    <property type="nucleotide sequence ID" value="NZ_AGFP01000002.1"/>
</dbReference>
<dbReference type="AlphaFoldDB" id="A0A6P1LDE5"/>
<dbReference type="EMBL" id="CP033512">
    <property type="protein sequence ID" value="QHG89438.1"/>
    <property type="molecule type" value="Genomic_DNA"/>
</dbReference>
<accession>A0A6P1LDE5</accession>
<evidence type="ECO:0000313" key="1">
    <source>
        <dbReference type="EMBL" id="QHG89438.1"/>
    </source>
</evidence>
<reference evidence="2" key="1">
    <citation type="submission" date="2018-11" db="EMBL/GenBank/DDBJ databases">
        <title>The first complete genome sequence of Mycoplasma iowae strain 695.</title>
        <authorList>
            <person name="Ghanem M."/>
            <person name="El-Gazzar M."/>
        </authorList>
    </citation>
    <scope>NUCLEOTIDE SEQUENCE [LARGE SCALE GENOMIC DNA]</scope>
    <source>
        <strain evidence="2">695</strain>
    </source>
</reference>